<dbReference type="InterPro" id="IPR013785">
    <property type="entry name" value="Aldolase_TIM"/>
</dbReference>
<sequence>MSLFNGELAFPPDGFPAALSRKVSKREPSAPYRPGDRIPPVDLDAVRAQAETACAQPLDDRQRAKNRPASIANSIIDARVISIEEITATGQSHVLHNRMRM</sequence>
<accession>A0A6P2Z0A8</accession>
<evidence type="ECO:0000259" key="2">
    <source>
        <dbReference type="Pfam" id="PF02436"/>
    </source>
</evidence>
<gene>
    <name evidence="3" type="ORF">BCO71033_03662</name>
</gene>
<evidence type="ECO:0000313" key="4">
    <source>
        <dbReference type="Proteomes" id="UP000494109"/>
    </source>
</evidence>
<evidence type="ECO:0000256" key="1">
    <source>
        <dbReference type="SAM" id="MobiDB-lite"/>
    </source>
</evidence>
<dbReference type="EMBL" id="CABVQS010000015">
    <property type="protein sequence ID" value="VWD27987.1"/>
    <property type="molecule type" value="Genomic_DNA"/>
</dbReference>
<feature type="domain" description="Carboxylase conserved" evidence="2">
    <location>
        <begin position="2"/>
        <end position="58"/>
    </location>
</feature>
<organism evidence="3 4">
    <name type="scientific">Burkholderia contaminans</name>
    <dbReference type="NCBI Taxonomy" id="488447"/>
    <lineage>
        <taxon>Bacteria</taxon>
        <taxon>Pseudomonadati</taxon>
        <taxon>Pseudomonadota</taxon>
        <taxon>Betaproteobacteria</taxon>
        <taxon>Burkholderiales</taxon>
        <taxon>Burkholderiaceae</taxon>
        <taxon>Burkholderia</taxon>
        <taxon>Burkholderia cepacia complex</taxon>
    </lineage>
</organism>
<name>A0A6P2Z0A8_9BURK</name>
<dbReference type="SUPFAM" id="SSF89000">
    <property type="entry name" value="post-HMGL domain-like"/>
    <property type="match status" value="1"/>
</dbReference>
<dbReference type="Gene3D" id="3.20.20.70">
    <property type="entry name" value="Aldolase class I"/>
    <property type="match status" value="1"/>
</dbReference>
<keyword evidence="3" id="KW-0670">Pyruvate</keyword>
<proteinExistence type="predicted"/>
<dbReference type="Pfam" id="PF02436">
    <property type="entry name" value="PYC_OADA"/>
    <property type="match status" value="1"/>
</dbReference>
<dbReference type="InterPro" id="IPR003379">
    <property type="entry name" value="Carboxylase_cons_dom"/>
</dbReference>
<dbReference type="Proteomes" id="UP000494109">
    <property type="component" value="Unassembled WGS sequence"/>
</dbReference>
<feature type="region of interest" description="Disordered" evidence="1">
    <location>
        <begin position="1"/>
        <end position="41"/>
    </location>
</feature>
<protein>
    <submittedName>
        <fullName evidence="3">Pyruvate carboxylase</fullName>
    </submittedName>
</protein>
<reference evidence="3 4" key="1">
    <citation type="submission" date="2019-09" db="EMBL/GenBank/DDBJ databases">
        <authorList>
            <person name="Depoorter E."/>
        </authorList>
    </citation>
    <scope>NUCLEOTIDE SEQUENCE [LARGE SCALE GENOMIC DNA]</scope>
    <source>
        <strain evidence="3">R-71033</strain>
    </source>
</reference>
<evidence type="ECO:0000313" key="3">
    <source>
        <dbReference type="EMBL" id="VWD27987.1"/>
    </source>
</evidence>
<dbReference type="AlphaFoldDB" id="A0A6P2Z0A8"/>